<gene>
    <name evidence="1" type="primary">ORF249</name>
</gene>
<name>A0A0B6XU09_9EUPU</name>
<accession>A0A0B6XU09</accession>
<sequence>GIIALAAGLDIPQMNYKRKRGSYVLTEERKTYETFFNIGIESKNLIQYFPGRETVLIKKNIHRIRGTKDT</sequence>
<feature type="non-terminal residue" evidence="1">
    <location>
        <position position="1"/>
    </location>
</feature>
<dbReference type="EMBL" id="HACG01000101">
    <property type="protein sequence ID" value="CEK46966.1"/>
    <property type="molecule type" value="Transcribed_RNA"/>
</dbReference>
<proteinExistence type="predicted"/>
<reference evidence="1" key="1">
    <citation type="submission" date="2014-12" db="EMBL/GenBank/DDBJ databases">
        <title>Insight into the proteome of Arion vulgaris.</title>
        <authorList>
            <person name="Aradska J."/>
            <person name="Bulat T."/>
            <person name="Smidak R."/>
            <person name="Sarate P."/>
            <person name="Gangsoo J."/>
            <person name="Sialana F."/>
            <person name="Bilban M."/>
            <person name="Lubec G."/>
        </authorList>
    </citation>
    <scope>NUCLEOTIDE SEQUENCE</scope>
    <source>
        <tissue evidence="1">Skin</tissue>
    </source>
</reference>
<evidence type="ECO:0000313" key="1">
    <source>
        <dbReference type="EMBL" id="CEK46966.1"/>
    </source>
</evidence>
<organism evidence="1">
    <name type="scientific">Arion vulgaris</name>
    <dbReference type="NCBI Taxonomy" id="1028688"/>
    <lineage>
        <taxon>Eukaryota</taxon>
        <taxon>Metazoa</taxon>
        <taxon>Spiralia</taxon>
        <taxon>Lophotrochozoa</taxon>
        <taxon>Mollusca</taxon>
        <taxon>Gastropoda</taxon>
        <taxon>Heterobranchia</taxon>
        <taxon>Euthyneura</taxon>
        <taxon>Panpulmonata</taxon>
        <taxon>Eupulmonata</taxon>
        <taxon>Stylommatophora</taxon>
        <taxon>Helicina</taxon>
        <taxon>Arionoidea</taxon>
        <taxon>Arionidae</taxon>
        <taxon>Arion</taxon>
    </lineage>
</organism>
<dbReference type="AlphaFoldDB" id="A0A0B6XU09"/>
<feature type="non-terminal residue" evidence="1">
    <location>
        <position position="70"/>
    </location>
</feature>
<protein>
    <submittedName>
        <fullName evidence="1">Uncharacterized protein</fullName>
    </submittedName>
</protein>